<comment type="caution">
    <text evidence="1">The sequence shown here is derived from an EMBL/GenBank/DDBJ whole genome shotgun (WGS) entry which is preliminary data.</text>
</comment>
<accession>A0A537J3P0</accession>
<evidence type="ECO:0000313" key="2">
    <source>
        <dbReference type="Proteomes" id="UP000320048"/>
    </source>
</evidence>
<dbReference type="Proteomes" id="UP000320048">
    <property type="component" value="Unassembled WGS sequence"/>
</dbReference>
<dbReference type="Gene3D" id="3.40.1080.10">
    <property type="entry name" value="Glutaconate Coenzyme A-transferase"/>
    <property type="match status" value="1"/>
</dbReference>
<dbReference type="InterPro" id="IPR037171">
    <property type="entry name" value="NagB/RpiA_transferase-like"/>
</dbReference>
<proteinExistence type="predicted"/>
<dbReference type="SUPFAM" id="SSF100950">
    <property type="entry name" value="NagB/RpiA/CoA transferase-like"/>
    <property type="match status" value="1"/>
</dbReference>
<sequence>MQAASLGIPFQPVRGLFGTDVAADGGFATVRDPYSGELVYVVPRIRPEWAVLHVHEADEQGNARLYGSPGYDLVMAEAAAHVILTTERLVSSEEFRAHPEQTKIPGIFVSAVAVVAGGASPCGCMPDYDVDPDGINAYLQAAGSEAALAAYLDRVTP</sequence>
<evidence type="ECO:0000313" key="1">
    <source>
        <dbReference type="EMBL" id="TMI78127.1"/>
    </source>
</evidence>
<evidence type="ECO:0008006" key="3">
    <source>
        <dbReference type="Google" id="ProtNLM"/>
    </source>
</evidence>
<dbReference type="InterPro" id="IPR004165">
    <property type="entry name" value="CoA_trans_fam_I"/>
</dbReference>
<reference evidence="1 2" key="1">
    <citation type="journal article" date="2019" name="Nat. Microbiol.">
        <title>Mediterranean grassland soil C-N compound turnover is dependent on rainfall and depth, and is mediated by genomically divergent microorganisms.</title>
        <authorList>
            <person name="Diamond S."/>
            <person name="Andeer P.F."/>
            <person name="Li Z."/>
            <person name="Crits-Christoph A."/>
            <person name="Burstein D."/>
            <person name="Anantharaman K."/>
            <person name="Lane K.R."/>
            <person name="Thomas B.C."/>
            <person name="Pan C."/>
            <person name="Northen T.R."/>
            <person name="Banfield J.F."/>
        </authorList>
    </citation>
    <scope>NUCLEOTIDE SEQUENCE [LARGE SCALE GENOMIC DNA]</scope>
    <source>
        <strain evidence="1">NP_7</strain>
    </source>
</reference>
<dbReference type="Pfam" id="PF01144">
    <property type="entry name" value="CoA_trans"/>
    <property type="match status" value="1"/>
</dbReference>
<protein>
    <recommendedName>
        <fullName evidence="3">CoA transferase subunit A</fullName>
    </recommendedName>
</protein>
<gene>
    <name evidence="1" type="ORF">E6H04_12975</name>
</gene>
<dbReference type="AlphaFoldDB" id="A0A537J3P0"/>
<name>A0A537J3P0_9BACT</name>
<dbReference type="GO" id="GO:0008410">
    <property type="term" value="F:CoA-transferase activity"/>
    <property type="evidence" value="ECO:0007669"/>
    <property type="project" value="InterPro"/>
</dbReference>
<organism evidence="1 2">
    <name type="scientific">Candidatus Segetimicrobium genomatis</name>
    <dbReference type="NCBI Taxonomy" id="2569760"/>
    <lineage>
        <taxon>Bacteria</taxon>
        <taxon>Bacillati</taxon>
        <taxon>Candidatus Sysuimicrobiota</taxon>
        <taxon>Candidatus Sysuimicrobiia</taxon>
        <taxon>Candidatus Sysuimicrobiales</taxon>
        <taxon>Candidatus Segetimicrobiaceae</taxon>
        <taxon>Candidatus Segetimicrobium</taxon>
    </lineage>
</organism>
<dbReference type="EMBL" id="VBAO01000401">
    <property type="protein sequence ID" value="TMI78127.1"/>
    <property type="molecule type" value="Genomic_DNA"/>
</dbReference>